<dbReference type="InterPro" id="IPR024960">
    <property type="entry name" value="PEMT/MFAP"/>
</dbReference>
<evidence type="ECO:0000256" key="3">
    <source>
        <dbReference type="ARBA" id="ARBA00005189"/>
    </source>
</evidence>
<evidence type="ECO:0000256" key="4">
    <source>
        <dbReference type="ARBA" id="ARBA00022516"/>
    </source>
</evidence>
<name>A0A2R5GZY0_9STRA</name>
<evidence type="ECO:0000256" key="13">
    <source>
        <dbReference type="ARBA" id="ARBA00023209"/>
    </source>
</evidence>
<keyword evidence="6 17" id="KW-0808">Transferase</keyword>
<dbReference type="GO" id="GO:0006656">
    <property type="term" value="P:phosphatidylcholine biosynthetic process"/>
    <property type="evidence" value="ECO:0007669"/>
    <property type="project" value="UniProtKB-UniPathway"/>
</dbReference>
<keyword evidence="12 16" id="KW-0472">Membrane</keyword>
<dbReference type="GO" id="GO:0032259">
    <property type="term" value="P:methylation"/>
    <property type="evidence" value="ECO:0007669"/>
    <property type="project" value="UniProtKB-KW"/>
</dbReference>
<dbReference type="UniPathway" id="UPA00753"/>
<accession>A0A2R5GZY0</accession>
<feature type="transmembrane region" description="Helical" evidence="16">
    <location>
        <begin position="155"/>
        <end position="173"/>
    </location>
</feature>
<dbReference type="PANTHER" id="PTHR15458:SF5">
    <property type="entry name" value="PHOSPHATIDYLETHANOLAMINE N-METHYLTRANSFERASE"/>
    <property type="match status" value="1"/>
</dbReference>
<evidence type="ECO:0000313" key="18">
    <source>
        <dbReference type="Proteomes" id="UP000241890"/>
    </source>
</evidence>
<dbReference type="GO" id="GO:0000773">
    <property type="term" value="F:phosphatidyl-N-methylethanolamine N-methyltransferase activity"/>
    <property type="evidence" value="ECO:0007669"/>
    <property type="project" value="UniProtKB-EC"/>
</dbReference>
<keyword evidence="4" id="KW-0444">Lipid biosynthesis</keyword>
<comment type="pathway">
    <text evidence="3">Lipid metabolism.</text>
</comment>
<feature type="transmembrane region" description="Helical" evidence="16">
    <location>
        <begin position="79"/>
        <end position="101"/>
    </location>
</feature>
<evidence type="ECO:0000256" key="5">
    <source>
        <dbReference type="ARBA" id="ARBA00022603"/>
    </source>
</evidence>
<comment type="pathway">
    <text evidence="2">Phospholipid metabolism; phosphatidylcholine biosynthesis.</text>
</comment>
<evidence type="ECO:0000256" key="12">
    <source>
        <dbReference type="ARBA" id="ARBA00023136"/>
    </source>
</evidence>
<feature type="transmembrane region" description="Helical" evidence="16">
    <location>
        <begin position="46"/>
        <end position="67"/>
    </location>
</feature>
<organism evidence="17 18">
    <name type="scientific">Hondaea fermentalgiana</name>
    <dbReference type="NCBI Taxonomy" id="2315210"/>
    <lineage>
        <taxon>Eukaryota</taxon>
        <taxon>Sar</taxon>
        <taxon>Stramenopiles</taxon>
        <taxon>Bigyra</taxon>
        <taxon>Labyrinthulomycetes</taxon>
        <taxon>Thraustochytrida</taxon>
        <taxon>Thraustochytriidae</taxon>
        <taxon>Hondaea</taxon>
    </lineage>
</organism>
<dbReference type="Gene3D" id="1.20.120.1630">
    <property type="match status" value="1"/>
</dbReference>
<evidence type="ECO:0000256" key="10">
    <source>
        <dbReference type="ARBA" id="ARBA00022989"/>
    </source>
</evidence>
<evidence type="ECO:0000256" key="16">
    <source>
        <dbReference type="SAM" id="Phobius"/>
    </source>
</evidence>
<dbReference type="InParanoid" id="A0A2R5GZY0"/>
<evidence type="ECO:0000256" key="11">
    <source>
        <dbReference type="ARBA" id="ARBA00023098"/>
    </source>
</evidence>
<evidence type="ECO:0000256" key="1">
    <source>
        <dbReference type="ARBA" id="ARBA00004477"/>
    </source>
</evidence>
<comment type="caution">
    <text evidence="17">The sequence shown here is derived from an EMBL/GenBank/DDBJ whole genome shotgun (WGS) entry which is preliminary data.</text>
</comment>
<proteinExistence type="predicted"/>
<evidence type="ECO:0000256" key="15">
    <source>
        <dbReference type="ARBA" id="ARBA00034137"/>
    </source>
</evidence>
<evidence type="ECO:0000256" key="6">
    <source>
        <dbReference type="ARBA" id="ARBA00022679"/>
    </source>
</evidence>
<dbReference type="OrthoDB" id="8300106at2759"/>
<gene>
    <name evidence="17" type="ORF">FCC1311_025091</name>
</gene>
<evidence type="ECO:0000256" key="7">
    <source>
        <dbReference type="ARBA" id="ARBA00022691"/>
    </source>
</evidence>
<dbReference type="PANTHER" id="PTHR15458">
    <property type="entry name" value="PHOSPHATIDYLETHANOLAMINE N-METHYLTRANSFERASE"/>
    <property type="match status" value="1"/>
</dbReference>
<dbReference type="Proteomes" id="UP000241890">
    <property type="component" value="Unassembled WGS sequence"/>
</dbReference>
<keyword evidence="8 16" id="KW-0812">Transmembrane</keyword>
<keyword evidence="13" id="KW-0594">Phospholipid biosynthesis</keyword>
<dbReference type="Pfam" id="PF04191">
    <property type="entry name" value="PEMT"/>
    <property type="match status" value="1"/>
</dbReference>
<keyword evidence="18" id="KW-1185">Reference proteome</keyword>
<evidence type="ECO:0000256" key="8">
    <source>
        <dbReference type="ARBA" id="ARBA00022692"/>
    </source>
</evidence>
<feature type="transmembrane region" description="Helical" evidence="16">
    <location>
        <begin position="133"/>
        <end position="149"/>
    </location>
</feature>
<sequence>MATMDYASFAVLLSMERLAYGVVWKKPQTVAKAAQMVGMKQKEPEMIFNFVRAFKLVQMYVFSTWYYTHYGTTLPSLSWTQFLIGAPVLIFGQILNAMVWYRIGIDGVCYGSCFGRNIPWCTKFPYSHFSHPQYLGAILTVWGMFIFSWNDCPDWYYLPLIETILYTSSMFYWEA</sequence>
<keyword evidence="11" id="KW-0443">Lipid metabolism</keyword>
<evidence type="ECO:0000256" key="14">
    <source>
        <dbReference type="ARBA" id="ARBA00023264"/>
    </source>
</evidence>
<protein>
    <recommendedName>
        <fullName evidence="15">phosphatidyl-N-methylethanolamine N-methyltransferase</fullName>
        <ecNumber evidence="15">2.1.1.71</ecNumber>
    </recommendedName>
</protein>
<keyword evidence="7" id="KW-0949">S-adenosyl-L-methionine</keyword>
<keyword evidence="5 17" id="KW-0489">Methyltransferase</keyword>
<comment type="subcellular location">
    <subcellularLocation>
        <location evidence="1">Endoplasmic reticulum membrane</location>
        <topology evidence="1">Multi-pass membrane protein</topology>
    </subcellularLocation>
</comment>
<keyword evidence="9" id="KW-0256">Endoplasmic reticulum</keyword>
<evidence type="ECO:0000313" key="17">
    <source>
        <dbReference type="EMBL" id="GBG34323.1"/>
    </source>
</evidence>
<dbReference type="InterPro" id="IPR007318">
    <property type="entry name" value="Phopholipid_MeTrfase"/>
</dbReference>
<dbReference type="EC" id="2.1.1.71" evidence="15"/>
<evidence type="ECO:0000256" key="9">
    <source>
        <dbReference type="ARBA" id="ARBA00022824"/>
    </source>
</evidence>
<keyword evidence="14" id="KW-1208">Phospholipid metabolism</keyword>
<keyword evidence="10 16" id="KW-1133">Transmembrane helix</keyword>
<reference evidence="17 18" key="1">
    <citation type="submission" date="2017-12" db="EMBL/GenBank/DDBJ databases">
        <title>Sequencing, de novo assembly and annotation of complete genome of a new Thraustochytrid species, strain FCC1311.</title>
        <authorList>
            <person name="Sedici K."/>
            <person name="Godart F."/>
            <person name="Aiese Cigliano R."/>
            <person name="Sanseverino W."/>
            <person name="Barakat M."/>
            <person name="Ortet P."/>
            <person name="Marechal E."/>
            <person name="Cagnac O."/>
            <person name="Amato A."/>
        </authorList>
    </citation>
    <scope>NUCLEOTIDE SEQUENCE [LARGE SCALE GENOMIC DNA]</scope>
</reference>
<dbReference type="EMBL" id="BEYU01000187">
    <property type="protein sequence ID" value="GBG34323.1"/>
    <property type="molecule type" value="Genomic_DNA"/>
</dbReference>
<evidence type="ECO:0000256" key="2">
    <source>
        <dbReference type="ARBA" id="ARBA00004969"/>
    </source>
</evidence>
<dbReference type="AlphaFoldDB" id="A0A2R5GZY0"/>
<dbReference type="GO" id="GO:0005789">
    <property type="term" value="C:endoplasmic reticulum membrane"/>
    <property type="evidence" value="ECO:0007669"/>
    <property type="project" value="UniProtKB-SubCell"/>
</dbReference>